<keyword evidence="3" id="KW-1185">Reference proteome</keyword>
<sequence length="234" mass="26927">MNPFWIDSLTNFNAIHFEPILCLRCAKFEAPLRLPHTSVQLELTLLVTDRPEFRTMQFNLTSTVACPSGPDLSPFECRCVLIASKRGTFNFMDFKFVPASFKPLDTLRPNFKPSFIRRRSISSRGRYYARLKPVPEWIQLDSTSVTQYLTFSTFNINFNLPHTQPRVTSLHLIRVGLQVGYDSCKPWNLEEKEQKGCKKGRKKGVQSGGFTVALFLAPFALTLLLYLTFFTEKR</sequence>
<feature type="transmembrane region" description="Helical" evidence="1">
    <location>
        <begin position="208"/>
        <end position="229"/>
    </location>
</feature>
<accession>A0AAD7HGB8</accession>
<comment type="caution">
    <text evidence="2">The sequence shown here is derived from an EMBL/GenBank/DDBJ whole genome shotgun (WGS) entry which is preliminary data.</text>
</comment>
<keyword evidence="1" id="KW-0812">Transmembrane</keyword>
<protein>
    <submittedName>
        <fullName evidence="2">Uncharacterized protein</fullName>
    </submittedName>
</protein>
<reference evidence="2" key="1">
    <citation type="submission" date="2023-03" db="EMBL/GenBank/DDBJ databases">
        <title>Massive genome expansion in bonnet fungi (Mycena s.s.) driven by repeated elements and novel gene families across ecological guilds.</title>
        <authorList>
            <consortium name="Lawrence Berkeley National Laboratory"/>
            <person name="Harder C.B."/>
            <person name="Miyauchi S."/>
            <person name="Viragh M."/>
            <person name="Kuo A."/>
            <person name="Thoen E."/>
            <person name="Andreopoulos B."/>
            <person name="Lu D."/>
            <person name="Skrede I."/>
            <person name="Drula E."/>
            <person name="Henrissat B."/>
            <person name="Morin E."/>
            <person name="Kohler A."/>
            <person name="Barry K."/>
            <person name="LaButti K."/>
            <person name="Morin E."/>
            <person name="Salamov A."/>
            <person name="Lipzen A."/>
            <person name="Mereny Z."/>
            <person name="Hegedus B."/>
            <person name="Baldrian P."/>
            <person name="Stursova M."/>
            <person name="Weitz H."/>
            <person name="Taylor A."/>
            <person name="Grigoriev I.V."/>
            <person name="Nagy L.G."/>
            <person name="Martin F."/>
            <person name="Kauserud H."/>
        </authorList>
    </citation>
    <scope>NUCLEOTIDE SEQUENCE</scope>
    <source>
        <strain evidence="2">CBHHK182m</strain>
    </source>
</reference>
<evidence type="ECO:0000313" key="3">
    <source>
        <dbReference type="Proteomes" id="UP001215598"/>
    </source>
</evidence>
<proteinExistence type="predicted"/>
<dbReference type="Proteomes" id="UP001215598">
    <property type="component" value="Unassembled WGS sequence"/>
</dbReference>
<organism evidence="2 3">
    <name type="scientific">Mycena metata</name>
    <dbReference type="NCBI Taxonomy" id="1033252"/>
    <lineage>
        <taxon>Eukaryota</taxon>
        <taxon>Fungi</taxon>
        <taxon>Dikarya</taxon>
        <taxon>Basidiomycota</taxon>
        <taxon>Agaricomycotina</taxon>
        <taxon>Agaricomycetes</taxon>
        <taxon>Agaricomycetidae</taxon>
        <taxon>Agaricales</taxon>
        <taxon>Marasmiineae</taxon>
        <taxon>Mycenaceae</taxon>
        <taxon>Mycena</taxon>
    </lineage>
</organism>
<evidence type="ECO:0000313" key="2">
    <source>
        <dbReference type="EMBL" id="KAJ7719501.1"/>
    </source>
</evidence>
<dbReference type="AlphaFoldDB" id="A0AAD7HGB8"/>
<evidence type="ECO:0000256" key="1">
    <source>
        <dbReference type="SAM" id="Phobius"/>
    </source>
</evidence>
<keyword evidence="1" id="KW-1133">Transmembrane helix</keyword>
<gene>
    <name evidence="2" type="ORF">B0H16DRAFT_1474886</name>
</gene>
<name>A0AAD7HGB8_9AGAR</name>
<dbReference type="EMBL" id="JARKIB010000251">
    <property type="protein sequence ID" value="KAJ7719501.1"/>
    <property type="molecule type" value="Genomic_DNA"/>
</dbReference>
<keyword evidence="1" id="KW-0472">Membrane</keyword>